<dbReference type="Pfam" id="PF06781">
    <property type="entry name" value="CrgA"/>
    <property type="match status" value="1"/>
</dbReference>
<feature type="region of interest" description="Disordered" evidence="8">
    <location>
        <begin position="1"/>
        <end position="30"/>
    </location>
</feature>
<keyword evidence="6 7" id="KW-0131">Cell cycle</keyword>
<dbReference type="STRING" id="910347.SAMN05421773_111171"/>
<dbReference type="OrthoDB" id="5189646at2"/>
<feature type="transmembrane region" description="Helical" evidence="7">
    <location>
        <begin position="73"/>
        <end position="92"/>
    </location>
</feature>
<proteinExistence type="inferred from homology"/>
<dbReference type="Proteomes" id="UP000199207">
    <property type="component" value="Unassembled WGS sequence"/>
</dbReference>
<keyword evidence="2 7" id="KW-0132">Cell division</keyword>
<dbReference type="InterPro" id="IPR009619">
    <property type="entry name" value="CrgA"/>
</dbReference>
<evidence type="ECO:0000313" key="9">
    <source>
        <dbReference type="EMBL" id="SFD22994.1"/>
    </source>
</evidence>
<dbReference type="AlphaFoldDB" id="A0A1I1QLJ2"/>
<comment type="subcellular location">
    <subcellularLocation>
        <location evidence="7">Cell membrane</location>
        <topology evidence="7">Multi-pass membrane protein</topology>
    </subcellularLocation>
</comment>
<evidence type="ECO:0000256" key="3">
    <source>
        <dbReference type="ARBA" id="ARBA00022692"/>
    </source>
</evidence>
<gene>
    <name evidence="7" type="primary">crgA</name>
    <name evidence="9" type="ORF">SAMN05421773_111171</name>
</gene>
<comment type="similarity">
    <text evidence="7">Belongs to the CrgA family.</text>
</comment>
<dbReference type="NCBIfam" id="NF002595">
    <property type="entry name" value="PRK02251.2-1"/>
    <property type="match status" value="1"/>
</dbReference>
<dbReference type="GO" id="GO:0005886">
    <property type="term" value="C:plasma membrane"/>
    <property type="evidence" value="ECO:0007669"/>
    <property type="project" value="UniProtKB-SubCell"/>
</dbReference>
<evidence type="ECO:0000256" key="8">
    <source>
        <dbReference type="SAM" id="MobiDB-lite"/>
    </source>
</evidence>
<keyword evidence="1 7" id="KW-1003">Cell membrane</keyword>
<evidence type="ECO:0000256" key="6">
    <source>
        <dbReference type="ARBA" id="ARBA00023306"/>
    </source>
</evidence>
<evidence type="ECO:0000313" key="10">
    <source>
        <dbReference type="Proteomes" id="UP000199207"/>
    </source>
</evidence>
<accession>A0A1I1QLJ2</accession>
<reference evidence="9 10" key="1">
    <citation type="submission" date="2016-10" db="EMBL/GenBank/DDBJ databases">
        <authorList>
            <person name="de Groot N.N."/>
        </authorList>
    </citation>
    <scope>NUCLEOTIDE SEQUENCE [LARGE SCALE GENOMIC DNA]</scope>
    <source>
        <strain evidence="9 10">CGMCC 4.5739</strain>
    </source>
</reference>
<evidence type="ECO:0000256" key="1">
    <source>
        <dbReference type="ARBA" id="ARBA00022475"/>
    </source>
</evidence>
<dbReference type="HAMAP" id="MF_00631">
    <property type="entry name" value="CrgA"/>
    <property type="match status" value="1"/>
</dbReference>
<evidence type="ECO:0000256" key="4">
    <source>
        <dbReference type="ARBA" id="ARBA00022989"/>
    </source>
</evidence>
<dbReference type="GO" id="GO:0051301">
    <property type="term" value="P:cell division"/>
    <property type="evidence" value="ECO:0007669"/>
    <property type="project" value="UniProtKB-UniRule"/>
</dbReference>
<evidence type="ECO:0000256" key="7">
    <source>
        <dbReference type="HAMAP-Rule" id="MF_00631"/>
    </source>
</evidence>
<feature type="transmembrane region" description="Helical" evidence="7">
    <location>
        <begin position="39"/>
        <end position="61"/>
    </location>
</feature>
<name>A0A1I1QLJ2_9ACTN</name>
<feature type="compositionally biased region" description="Basic residues" evidence="8">
    <location>
        <begin position="1"/>
        <end position="10"/>
    </location>
</feature>
<keyword evidence="4 7" id="KW-1133">Transmembrane helix</keyword>
<sequence length="93" mass="10341">MPISRIRKKKDGTPANRPAAQKQGEQRQPTKLVMGGRRWVAPLMLALFVLGLCWIVVFYITQGDLPVKSLGNWNIVVGFGFIAGGFVVSTQWK</sequence>
<keyword evidence="5 7" id="KW-0472">Membrane</keyword>
<organism evidence="9 10">
    <name type="scientific">Streptomyces aidingensis</name>
    <dbReference type="NCBI Taxonomy" id="910347"/>
    <lineage>
        <taxon>Bacteria</taxon>
        <taxon>Bacillati</taxon>
        <taxon>Actinomycetota</taxon>
        <taxon>Actinomycetes</taxon>
        <taxon>Kitasatosporales</taxon>
        <taxon>Streptomycetaceae</taxon>
        <taxon>Streptomyces</taxon>
    </lineage>
</organism>
<keyword evidence="3 7" id="KW-0812">Transmembrane</keyword>
<dbReference type="RefSeq" id="WP_093840233.1">
    <property type="nucleotide sequence ID" value="NZ_FOLM01000011.1"/>
</dbReference>
<dbReference type="EMBL" id="FOLM01000011">
    <property type="protein sequence ID" value="SFD22994.1"/>
    <property type="molecule type" value="Genomic_DNA"/>
</dbReference>
<keyword evidence="10" id="KW-1185">Reference proteome</keyword>
<evidence type="ECO:0000256" key="2">
    <source>
        <dbReference type="ARBA" id="ARBA00022618"/>
    </source>
</evidence>
<evidence type="ECO:0000256" key="5">
    <source>
        <dbReference type="ARBA" id="ARBA00023136"/>
    </source>
</evidence>
<protein>
    <recommendedName>
        <fullName evidence="7">Cell division protein CrgA</fullName>
    </recommendedName>
</protein>
<comment type="function">
    <text evidence="7">Involved in cell division.</text>
</comment>